<reference evidence="2 3" key="1">
    <citation type="journal article" date="2019" name="Int. J. Syst. Evol. Microbiol.">
        <title>The Global Catalogue of Microorganisms (GCM) 10K type strain sequencing project: providing services to taxonomists for standard genome sequencing and annotation.</title>
        <authorList>
            <consortium name="The Broad Institute Genomics Platform"/>
            <consortium name="The Broad Institute Genome Sequencing Center for Infectious Disease"/>
            <person name="Wu L."/>
            <person name="Ma J."/>
        </authorList>
    </citation>
    <scope>NUCLEOTIDE SEQUENCE [LARGE SCALE GENOMIC DNA]</scope>
    <source>
        <strain evidence="2 3">JCM 3146</strain>
    </source>
</reference>
<accession>A0ABN0XUQ6</accession>
<feature type="domain" description="ApeI dehydratase-like" evidence="1">
    <location>
        <begin position="8"/>
        <end position="92"/>
    </location>
</feature>
<organism evidence="2 3">
    <name type="scientific">Actinoallomurus spadix</name>
    <dbReference type="NCBI Taxonomy" id="79912"/>
    <lineage>
        <taxon>Bacteria</taxon>
        <taxon>Bacillati</taxon>
        <taxon>Actinomycetota</taxon>
        <taxon>Actinomycetes</taxon>
        <taxon>Streptosporangiales</taxon>
        <taxon>Thermomonosporaceae</taxon>
        <taxon>Actinoallomurus</taxon>
    </lineage>
</organism>
<dbReference type="SUPFAM" id="SSF54637">
    <property type="entry name" value="Thioesterase/thiol ester dehydrase-isomerase"/>
    <property type="match status" value="1"/>
</dbReference>
<gene>
    <name evidence="2" type="ORF">GCM10010151_74360</name>
</gene>
<name>A0ABN0XUQ6_9ACTN</name>
<dbReference type="InterPro" id="IPR029069">
    <property type="entry name" value="HotDog_dom_sf"/>
</dbReference>
<evidence type="ECO:0000259" key="1">
    <source>
        <dbReference type="Pfam" id="PF22818"/>
    </source>
</evidence>
<protein>
    <recommendedName>
        <fullName evidence="1">ApeI dehydratase-like domain-containing protein</fullName>
    </recommendedName>
</protein>
<dbReference type="Proteomes" id="UP001501822">
    <property type="component" value="Unassembled WGS sequence"/>
</dbReference>
<proteinExistence type="predicted"/>
<dbReference type="Pfam" id="PF22818">
    <property type="entry name" value="ApeI-like"/>
    <property type="match status" value="1"/>
</dbReference>
<comment type="caution">
    <text evidence="2">The sequence shown here is derived from an EMBL/GenBank/DDBJ whole genome shotgun (WGS) entry which is preliminary data.</text>
</comment>
<dbReference type="EMBL" id="BAAABM010000076">
    <property type="protein sequence ID" value="GAA0373419.1"/>
    <property type="molecule type" value="Genomic_DNA"/>
</dbReference>
<dbReference type="InterPro" id="IPR054545">
    <property type="entry name" value="ApeI-like"/>
</dbReference>
<evidence type="ECO:0000313" key="2">
    <source>
        <dbReference type="EMBL" id="GAA0373419.1"/>
    </source>
</evidence>
<evidence type="ECO:0000313" key="3">
    <source>
        <dbReference type="Proteomes" id="UP001501822"/>
    </source>
</evidence>
<keyword evidence="3" id="KW-1185">Reference proteome</keyword>
<dbReference type="Gene3D" id="3.10.129.10">
    <property type="entry name" value="Hotdog Thioesterase"/>
    <property type="match status" value="1"/>
</dbReference>
<dbReference type="RefSeq" id="WP_252810995.1">
    <property type="nucleotide sequence ID" value="NZ_BAAABM010000076.1"/>
</dbReference>
<sequence>MRIDAGPDDAITAHVTIDPGDPVFPGHYPGFAVLPGVYLIDYADRAVRAWRAAGLRLRAIDRCRFRRPIYPGDEVSIRLSASRSQRELRVSASAATARGPAADLRLRYEEATGP</sequence>